<dbReference type="EMBL" id="CAICTM010000076">
    <property type="protein sequence ID" value="CAB9500166.1"/>
    <property type="molecule type" value="Genomic_DNA"/>
</dbReference>
<dbReference type="AlphaFoldDB" id="A0A9N8DDU9"/>
<keyword evidence="3" id="KW-1185">Reference proteome</keyword>
<proteinExistence type="predicted"/>
<comment type="caution">
    <text evidence="2">The sequence shown here is derived from an EMBL/GenBank/DDBJ whole genome shotgun (WGS) entry which is preliminary data.</text>
</comment>
<protein>
    <submittedName>
        <fullName evidence="2">Uncharacterized protein</fullName>
    </submittedName>
</protein>
<sequence>MPLHESLTNFSIRRFSGYICLKPQVGDDDSKVYNLSAINTVWKKWAMARITQKKPHVGITNTEESLSSIGSAKHEFSQDPVVKVNGELNSSHQDLSDEEVIETLKSLFCTLAKALKQTKTKFKFYGYTDKFLCQYNISHSKKSLPESKEEFQSQPSTKKPESEQGTKKVQTQSSTPKLQHRENLQELNAEPGPTPRQQGPKEVGVDGPQDSVDDRTEVEC</sequence>
<feature type="region of interest" description="Disordered" evidence="1">
    <location>
        <begin position="143"/>
        <end position="220"/>
    </location>
</feature>
<feature type="compositionally biased region" description="Polar residues" evidence="1">
    <location>
        <begin position="167"/>
        <end position="177"/>
    </location>
</feature>
<accession>A0A9N8DDU9</accession>
<evidence type="ECO:0000256" key="1">
    <source>
        <dbReference type="SAM" id="MobiDB-lite"/>
    </source>
</evidence>
<dbReference type="Proteomes" id="UP001153069">
    <property type="component" value="Unassembled WGS sequence"/>
</dbReference>
<evidence type="ECO:0000313" key="3">
    <source>
        <dbReference type="Proteomes" id="UP001153069"/>
    </source>
</evidence>
<gene>
    <name evidence="2" type="ORF">SEMRO_77_G042020.1</name>
</gene>
<name>A0A9N8DDU9_9STRA</name>
<organism evidence="2 3">
    <name type="scientific">Seminavis robusta</name>
    <dbReference type="NCBI Taxonomy" id="568900"/>
    <lineage>
        <taxon>Eukaryota</taxon>
        <taxon>Sar</taxon>
        <taxon>Stramenopiles</taxon>
        <taxon>Ochrophyta</taxon>
        <taxon>Bacillariophyta</taxon>
        <taxon>Bacillariophyceae</taxon>
        <taxon>Bacillariophycidae</taxon>
        <taxon>Naviculales</taxon>
        <taxon>Naviculaceae</taxon>
        <taxon>Seminavis</taxon>
    </lineage>
</organism>
<evidence type="ECO:0000313" key="2">
    <source>
        <dbReference type="EMBL" id="CAB9500166.1"/>
    </source>
</evidence>
<reference evidence="2" key="1">
    <citation type="submission" date="2020-06" db="EMBL/GenBank/DDBJ databases">
        <authorList>
            <consortium name="Plant Systems Biology data submission"/>
        </authorList>
    </citation>
    <scope>NUCLEOTIDE SEQUENCE</scope>
    <source>
        <strain evidence="2">D6</strain>
    </source>
</reference>